<keyword evidence="4 6" id="KW-0067">ATP-binding</keyword>
<dbReference type="Proteomes" id="UP000631421">
    <property type="component" value="Unassembled WGS sequence"/>
</dbReference>
<comment type="caution">
    <text evidence="6">The sequence shown here is derived from an EMBL/GenBank/DDBJ whole genome shotgun (WGS) entry which is preliminary data.</text>
</comment>
<evidence type="ECO:0000259" key="5">
    <source>
        <dbReference type="PROSITE" id="PS50893"/>
    </source>
</evidence>
<evidence type="ECO:0000313" key="7">
    <source>
        <dbReference type="Proteomes" id="UP000631421"/>
    </source>
</evidence>
<dbReference type="InterPro" id="IPR003593">
    <property type="entry name" value="AAA+_ATPase"/>
</dbReference>
<dbReference type="InterPro" id="IPR050763">
    <property type="entry name" value="ABC_transporter_ATP-binding"/>
</dbReference>
<reference evidence="6" key="2">
    <citation type="submission" date="2020-08" db="EMBL/GenBank/DDBJ databases">
        <authorList>
            <person name="Chen M."/>
            <person name="Teng W."/>
            <person name="Zhao L."/>
            <person name="Hu C."/>
            <person name="Zhou Y."/>
            <person name="Han B."/>
            <person name="Song L."/>
            <person name="Shu W."/>
        </authorList>
    </citation>
    <scope>NUCLEOTIDE SEQUENCE</scope>
    <source>
        <strain evidence="6">FACHB-1277</strain>
    </source>
</reference>
<accession>A0A926UX59</accession>
<reference evidence="6" key="1">
    <citation type="journal article" date="2015" name="ISME J.">
        <title>Draft Genome Sequence of Streptomyces incarnatus NRRL8089, which Produces the Nucleoside Antibiotic Sinefungin.</title>
        <authorList>
            <person name="Oshima K."/>
            <person name="Hattori M."/>
            <person name="Shimizu H."/>
            <person name="Fukuda K."/>
            <person name="Nemoto M."/>
            <person name="Inagaki K."/>
            <person name="Tamura T."/>
        </authorList>
    </citation>
    <scope>NUCLEOTIDE SEQUENCE</scope>
    <source>
        <strain evidence="6">FACHB-1277</strain>
    </source>
</reference>
<dbReference type="InterPro" id="IPR017871">
    <property type="entry name" value="ABC_transporter-like_CS"/>
</dbReference>
<dbReference type="SMART" id="SM00382">
    <property type="entry name" value="AAA"/>
    <property type="match status" value="1"/>
</dbReference>
<dbReference type="PANTHER" id="PTHR42711:SF5">
    <property type="entry name" value="ABC TRANSPORTER ATP-BINDING PROTEIN NATA"/>
    <property type="match status" value="1"/>
</dbReference>
<evidence type="ECO:0000256" key="1">
    <source>
        <dbReference type="ARBA" id="ARBA00005417"/>
    </source>
</evidence>
<evidence type="ECO:0000313" key="6">
    <source>
        <dbReference type="EMBL" id="MBD2152669.1"/>
    </source>
</evidence>
<protein>
    <submittedName>
        <fullName evidence="6">ABC transporter ATP-binding protein</fullName>
    </submittedName>
</protein>
<comment type="similarity">
    <text evidence="1">Belongs to the ABC transporter superfamily.</text>
</comment>
<dbReference type="PROSITE" id="PS00211">
    <property type="entry name" value="ABC_TRANSPORTER_1"/>
    <property type="match status" value="1"/>
</dbReference>
<dbReference type="Gene3D" id="3.40.50.300">
    <property type="entry name" value="P-loop containing nucleotide triphosphate hydrolases"/>
    <property type="match status" value="1"/>
</dbReference>
<sequence>MLEVRKICKAYGNKQVLQDLSFAINAGEVYGLLGPNGAGKTTTISILCGLLQADHGELIWHDHQERDSRINPQFINSPRRNLSQSKSWRSLIGIAPQENIFYKNLTCAENLIFFGKLYGLTDRLSRQRAVNCLDLVGLSDRIDSIAEKLSGGMQRRLSMAIALVHQPLLVILDEPTTGLDIEARYEIWELIRKLSSQDTAILLTTHMLEEAERLCQRIGIIKQGQLLAEGSLQELRGYVPAQEIAIVQTPCEDLVIARSLELGFAYRHYGKDLALLLPRTMELKEILECFDGIVIDSLMRQPVRLENIYIEITQTKSKLSLQKDDSPKAILLM</sequence>
<evidence type="ECO:0000256" key="2">
    <source>
        <dbReference type="ARBA" id="ARBA00022448"/>
    </source>
</evidence>
<dbReference type="PANTHER" id="PTHR42711">
    <property type="entry name" value="ABC TRANSPORTER ATP-BINDING PROTEIN"/>
    <property type="match status" value="1"/>
</dbReference>
<keyword evidence="7" id="KW-1185">Reference proteome</keyword>
<dbReference type="AlphaFoldDB" id="A0A926UX59"/>
<dbReference type="InterPro" id="IPR003439">
    <property type="entry name" value="ABC_transporter-like_ATP-bd"/>
</dbReference>
<dbReference type="InterPro" id="IPR027417">
    <property type="entry name" value="P-loop_NTPase"/>
</dbReference>
<evidence type="ECO:0000256" key="4">
    <source>
        <dbReference type="ARBA" id="ARBA00022840"/>
    </source>
</evidence>
<dbReference type="SUPFAM" id="SSF52540">
    <property type="entry name" value="P-loop containing nucleoside triphosphate hydrolases"/>
    <property type="match status" value="1"/>
</dbReference>
<name>A0A926UX59_9CYAN</name>
<gene>
    <name evidence="6" type="ORF">H6F44_21475</name>
</gene>
<dbReference type="GO" id="GO:0016887">
    <property type="term" value="F:ATP hydrolysis activity"/>
    <property type="evidence" value="ECO:0007669"/>
    <property type="project" value="InterPro"/>
</dbReference>
<dbReference type="Pfam" id="PF00005">
    <property type="entry name" value="ABC_tran"/>
    <property type="match status" value="1"/>
</dbReference>
<organism evidence="6 7">
    <name type="scientific">Pseudanabaena cinerea FACHB-1277</name>
    <dbReference type="NCBI Taxonomy" id="2949581"/>
    <lineage>
        <taxon>Bacteria</taxon>
        <taxon>Bacillati</taxon>
        <taxon>Cyanobacteriota</taxon>
        <taxon>Cyanophyceae</taxon>
        <taxon>Pseudanabaenales</taxon>
        <taxon>Pseudanabaenaceae</taxon>
        <taxon>Pseudanabaena</taxon>
        <taxon>Pseudanabaena cinerea</taxon>
    </lineage>
</organism>
<feature type="domain" description="ABC transporter" evidence="5">
    <location>
        <begin position="2"/>
        <end position="248"/>
    </location>
</feature>
<keyword evidence="3" id="KW-0547">Nucleotide-binding</keyword>
<dbReference type="PROSITE" id="PS50893">
    <property type="entry name" value="ABC_TRANSPORTER_2"/>
    <property type="match status" value="1"/>
</dbReference>
<dbReference type="EMBL" id="JACJPY010000130">
    <property type="protein sequence ID" value="MBD2152669.1"/>
    <property type="molecule type" value="Genomic_DNA"/>
</dbReference>
<keyword evidence="2" id="KW-0813">Transport</keyword>
<dbReference type="RefSeq" id="WP_190353133.1">
    <property type="nucleotide sequence ID" value="NZ_JACJPY010000130.1"/>
</dbReference>
<evidence type="ECO:0000256" key="3">
    <source>
        <dbReference type="ARBA" id="ARBA00022741"/>
    </source>
</evidence>
<proteinExistence type="inferred from homology"/>
<dbReference type="CDD" id="cd03263">
    <property type="entry name" value="ABC_subfamily_A"/>
    <property type="match status" value="1"/>
</dbReference>
<dbReference type="GO" id="GO:0005524">
    <property type="term" value="F:ATP binding"/>
    <property type="evidence" value="ECO:0007669"/>
    <property type="project" value="UniProtKB-KW"/>
</dbReference>